<dbReference type="Proteomes" id="UP001630127">
    <property type="component" value="Unassembled WGS sequence"/>
</dbReference>
<organism evidence="1 2">
    <name type="scientific">Cinchona calisaya</name>
    <dbReference type="NCBI Taxonomy" id="153742"/>
    <lineage>
        <taxon>Eukaryota</taxon>
        <taxon>Viridiplantae</taxon>
        <taxon>Streptophyta</taxon>
        <taxon>Embryophyta</taxon>
        <taxon>Tracheophyta</taxon>
        <taxon>Spermatophyta</taxon>
        <taxon>Magnoliopsida</taxon>
        <taxon>eudicotyledons</taxon>
        <taxon>Gunneridae</taxon>
        <taxon>Pentapetalae</taxon>
        <taxon>asterids</taxon>
        <taxon>lamiids</taxon>
        <taxon>Gentianales</taxon>
        <taxon>Rubiaceae</taxon>
        <taxon>Cinchonoideae</taxon>
        <taxon>Cinchoneae</taxon>
        <taxon>Cinchona</taxon>
    </lineage>
</organism>
<evidence type="ECO:0000313" key="1">
    <source>
        <dbReference type="EMBL" id="KAL3509851.1"/>
    </source>
</evidence>
<comment type="caution">
    <text evidence="1">The sequence shown here is derived from an EMBL/GenBank/DDBJ whole genome shotgun (WGS) entry which is preliminary data.</text>
</comment>
<dbReference type="CDD" id="cd09272">
    <property type="entry name" value="RNase_HI_RT_Ty1"/>
    <property type="match status" value="1"/>
</dbReference>
<evidence type="ECO:0008006" key="3">
    <source>
        <dbReference type="Google" id="ProtNLM"/>
    </source>
</evidence>
<accession>A0ABD2YSK0</accession>
<protein>
    <recommendedName>
        <fullName evidence="3">Copia protein</fullName>
    </recommendedName>
</protein>
<dbReference type="PANTHER" id="PTHR11439:SF463">
    <property type="entry name" value="REVERSE TRANSCRIPTASE TY1_COPIA-TYPE DOMAIN-CONTAINING PROTEIN"/>
    <property type="match status" value="1"/>
</dbReference>
<dbReference type="AlphaFoldDB" id="A0ABD2YSK0"/>
<evidence type="ECO:0000313" key="2">
    <source>
        <dbReference type="Proteomes" id="UP001630127"/>
    </source>
</evidence>
<gene>
    <name evidence="1" type="ORF">ACH5RR_029252</name>
</gene>
<keyword evidence="2" id="KW-1185">Reference proteome</keyword>
<sequence length="122" mass="14153">MALLFSEVNYFAGTSLACQCIWLRRILADLYQEQEKATGIFCHNNSTIAMTKTPAFYGRTKHINIHFHFICELVANGEIILKFCDMDEQLAYIFTKALPYQKHIYFRSLLGVCNFELRESAE</sequence>
<name>A0ABD2YSK0_9GENT</name>
<proteinExistence type="predicted"/>
<dbReference type="EMBL" id="JBJUIK010000012">
    <property type="protein sequence ID" value="KAL3509851.1"/>
    <property type="molecule type" value="Genomic_DNA"/>
</dbReference>
<dbReference type="PANTHER" id="PTHR11439">
    <property type="entry name" value="GAG-POL-RELATED RETROTRANSPOSON"/>
    <property type="match status" value="1"/>
</dbReference>
<reference evidence="1 2" key="1">
    <citation type="submission" date="2024-11" db="EMBL/GenBank/DDBJ databases">
        <title>A near-complete genome assembly of Cinchona calisaya.</title>
        <authorList>
            <person name="Lian D.C."/>
            <person name="Zhao X.W."/>
            <person name="Wei L."/>
        </authorList>
    </citation>
    <scope>NUCLEOTIDE SEQUENCE [LARGE SCALE GENOMIC DNA]</scope>
    <source>
        <tissue evidence="1">Nenye</tissue>
    </source>
</reference>